<feature type="transmembrane region" description="Helical" evidence="6">
    <location>
        <begin position="40"/>
        <end position="60"/>
    </location>
</feature>
<evidence type="ECO:0000256" key="3">
    <source>
        <dbReference type="ARBA" id="ARBA00022989"/>
    </source>
</evidence>
<organism evidence="8 9">
    <name type="scientific">Trichocladium antarcticum</name>
    <dbReference type="NCBI Taxonomy" id="1450529"/>
    <lineage>
        <taxon>Eukaryota</taxon>
        <taxon>Fungi</taxon>
        <taxon>Dikarya</taxon>
        <taxon>Ascomycota</taxon>
        <taxon>Pezizomycotina</taxon>
        <taxon>Sordariomycetes</taxon>
        <taxon>Sordariomycetidae</taxon>
        <taxon>Sordariales</taxon>
        <taxon>Chaetomiaceae</taxon>
        <taxon>Trichocladium</taxon>
    </lineage>
</organism>
<comment type="caution">
    <text evidence="8">The sequence shown here is derived from an EMBL/GenBank/DDBJ whole genome shotgun (WGS) entry which is preliminary data.</text>
</comment>
<dbReference type="GO" id="GO:0005886">
    <property type="term" value="C:plasma membrane"/>
    <property type="evidence" value="ECO:0007669"/>
    <property type="project" value="TreeGrafter"/>
</dbReference>
<proteinExistence type="predicted"/>
<feature type="transmembrane region" description="Helical" evidence="6">
    <location>
        <begin position="72"/>
        <end position="91"/>
    </location>
</feature>
<dbReference type="EMBL" id="MU853432">
    <property type="protein sequence ID" value="KAK4130727.1"/>
    <property type="molecule type" value="Genomic_DNA"/>
</dbReference>
<evidence type="ECO:0000256" key="5">
    <source>
        <dbReference type="SAM" id="MobiDB-lite"/>
    </source>
</evidence>
<feature type="domain" description="Glucose receptor Git3-like N-terminal" evidence="7">
    <location>
        <begin position="37"/>
        <end position="220"/>
    </location>
</feature>
<feature type="non-terminal residue" evidence="8">
    <location>
        <position position="294"/>
    </location>
</feature>
<evidence type="ECO:0000259" key="7">
    <source>
        <dbReference type="Pfam" id="PF11710"/>
    </source>
</evidence>
<dbReference type="PANTHER" id="PTHR23112:SF37">
    <property type="entry name" value="G PROTEIN-COUPLED RECEPTOR GPR1"/>
    <property type="match status" value="1"/>
</dbReference>
<keyword evidence="3 6" id="KW-1133">Transmembrane helix</keyword>
<dbReference type="SUPFAM" id="SSF81321">
    <property type="entry name" value="Family A G protein-coupled receptor-like"/>
    <property type="match status" value="1"/>
</dbReference>
<evidence type="ECO:0000313" key="8">
    <source>
        <dbReference type="EMBL" id="KAK4130727.1"/>
    </source>
</evidence>
<gene>
    <name evidence="8" type="ORF">BT67DRAFT_350665</name>
</gene>
<feature type="transmembrane region" description="Helical" evidence="6">
    <location>
        <begin position="194"/>
        <end position="214"/>
    </location>
</feature>
<dbReference type="GO" id="GO:0004930">
    <property type="term" value="F:G protein-coupled receptor activity"/>
    <property type="evidence" value="ECO:0007669"/>
    <property type="project" value="TreeGrafter"/>
</dbReference>
<name>A0AAN6UCZ7_9PEZI</name>
<feature type="transmembrane region" description="Helical" evidence="6">
    <location>
        <begin position="148"/>
        <end position="167"/>
    </location>
</feature>
<evidence type="ECO:0000256" key="4">
    <source>
        <dbReference type="ARBA" id="ARBA00023136"/>
    </source>
</evidence>
<dbReference type="Gene3D" id="1.20.1070.10">
    <property type="entry name" value="Rhodopsin 7-helix transmembrane proteins"/>
    <property type="match status" value="1"/>
</dbReference>
<dbReference type="Pfam" id="PF11710">
    <property type="entry name" value="Git3"/>
    <property type="match status" value="1"/>
</dbReference>
<reference evidence="8" key="2">
    <citation type="submission" date="2023-05" db="EMBL/GenBank/DDBJ databases">
        <authorList>
            <consortium name="Lawrence Berkeley National Laboratory"/>
            <person name="Steindorff A."/>
            <person name="Hensen N."/>
            <person name="Bonometti L."/>
            <person name="Westerberg I."/>
            <person name="Brannstrom I.O."/>
            <person name="Guillou S."/>
            <person name="Cros-Aarteil S."/>
            <person name="Calhoun S."/>
            <person name="Haridas S."/>
            <person name="Kuo A."/>
            <person name="Mondo S."/>
            <person name="Pangilinan J."/>
            <person name="Riley R."/>
            <person name="Labutti K."/>
            <person name="Andreopoulos B."/>
            <person name="Lipzen A."/>
            <person name="Chen C."/>
            <person name="Yanf M."/>
            <person name="Daum C."/>
            <person name="Ng V."/>
            <person name="Clum A."/>
            <person name="Ohm R."/>
            <person name="Martin F."/>
            <person name="Silar P."/>
            <person name="Natvig D."/>
            <person name="Lalanne C."/>
            <person name="Gautier V."/>
            <person name="Ament-Velasquez S.L."/>
            <person name="Kruys A."/>
            <person name="Hutchinson M.I."/>
            <person name="Powell A.J."/>
            <person name="Barry K."/>
            <person name="Miller A.N."/>
            <person name="Grigoriev I.V."/>
            <person name="Debuchy R."/>
            <person name="Gladieux P."/>
            <person name="Thoren M.H."/>
            <person name="Johannesson H."/>
        </authorList>
    </citation>
    <scope>NUCLEOTIDE SEQUENCE</scope>
    <source>
        <strain evidence="8">CBS 123565</strain>
    </source>
</reference>
<feature type="region of interest" description="Disordered" evidence="5">
    <location>
        <begin position="271"/>
        <end position="294"/>
    </location>
</feature>
<keyword evidence="4 6" id="KW-0472">Membrane</keyword>
<evidence type="ECO:0000256" key="1">
    <source>
        <dbReference type="ARBA" id="ARBA00004141"/>
    </source>
</evidence>
<dbReference type="InterPro" id="IPR023041">
    <property type="entry name" value="Glucose_rcpt_Git3-like_N"/>
</dbReference>
<dbReference type="AlphaFoldDB" id="A0AAN6UCZ7"/>
<keyword evidence="2 6" id="KW-0812">Transmembrane</keyword>
<reference evidence="8" key="1">
    <citation type="journal article" date="2023" name="Mol. Phylogenet. Evol.">
        <title>Genome-scale phylogeny and comparative genomics of the fungal order Sordariales.</title>
        <authorList>
            <person name="Hensen N."/>
            <person name="Bonometti L."/>
            <person name="Westerberg I."/>
            <person name="Brannstrom I.O."/>
            <person name="Guillou S."/>
            <person name="Cros-Aarteil S."/>
            <person name="Calhoun S."/>
            <person name="Haridas S."/>
            <person name="Kuo A."/>
            <person name="Mondo S."/>
            <person name="Pangilinan J."/>
            <person name="Riley R."/>
            <person name="LaButti K."/>
            <person name="Andreopoulos B."/>
            <person name="Lipzen A."/>
            <person name="Chen C."/>
            <person name="Yan M."/>
            <person name="Daum C."/>
            <person name="Ng V."/>
            <person name="Clum A."/>
            <person name="Steindorff A."/>
            <person name="Ohm R.A."/>
            <person name="Martin F."/>
            <person name="Silar P."/>
            <person name="Natvig D.O."/>
            <person name="Lalanne C."/>
            <person name="Gautier V."/>
            <person name="Ament-Velasquez S.L."/>
            <person name="Kruys A."/>
            <person name="Hutchinson M.I."/>
            <person name="Powell A.J."/>
            <person name="Barry K."/>
            <person name="Miller A.N."/>
            <person name="Grigoriev I.V."/>
            <person name="Debuchy R."/>
            <person name="Gladieux P."/>
            <person name="Hiltunen Thoren M."/>
            <person name="Johannesson H."/>
        </authorList>
    </citation>
    <scope>NUCLEOTIDE SEQUENCE</scope>
    <source>
        <strain evidence="8">CBS 123565</strain>
    </source>
</reference>
<evidence type="ECO:0000313" key="9">
    <source>
        <dbReference type="Proteomes" id="UP001304895"/>
    </source>
</evidence>
<dbReference type="PANTHER" id="PTHR23112">
    <property type="entry name" value="G PROTEIN-COUPLED RECEPTOR 157-RELATED"/>
    <property type="match status" value="1"/>
</dbReference>
<keyword evidence="9" id="KW-1185">Reference proteome</keyword>
<dbReference type="Proteomes" id="UP001304895">
    <property type="component" value="Unassembled WGS sequence"/>
</dbReference>
<protein>
    <recommendedName>
        <fullName evidence="7">Glucose receptor Git3-like N-terminal domain-containing protein</fullName>
    </recommendedName>
</protein>
<comment type="subcellular location">
    <subcellularLocation>
        <location evidence="1">Membrane</location>
        <topology evidence="1">Multi-pass membrane protein</topology>
    </subcellularLocation>
</comment>
<evidence type="ECO:0000256" key="2">
    <source>
        <dbReference type="ARBA" id="ARBA00022692"/>
    </source>
</evidence>
<feature type="transmembrane region" description="Helical" evidence="6">
    <location>
        <begin position="111"/>
        <end position="136"/>
    </location>
</feature>
<sequence>MPGPRWSSLGMPLVSEMLSQIAARDIANDRVEHTVRVLNILSLTFASISILSTLLALYWFGRMRRSFRHELILLLVQSDCLKSMATVIFPIVTLVRGEIRSDSAFCQASGFVLSVGIESADMAVLLIALHSVMYLFRPRSGLYPYRHIAYAVFYLFPVTTACLAFIGGNGYENVGHYCYLRNDLGWTRLSLSWVPRYIVCVSIVAIYAFIYIYIRKRMGDYGRRHSEVWQQRTPRGSHSTPTTCRLFSRGRLPSAASSRRTSAADTISALKARHGSASSTSAVRPLDPRASTEV</sequence>
<accession>A0AAN6UCZ7</accession>
<dbReference type="GO" id="GO:0007189">
    <property type="term" value="P:adenylate cyclase-activating G protein-coupled receptor signaling pathway"/>
    <property type="evidence" value="ECO:0007669"/>
    <property type="project" value="TreeGrafter"/>
</dbReference>
<evidence type="ECO:0000256" key="6">
    <source>
        <dbReference type="SAM" id="Phobius"/>
    </source>
</evidence>